<sequence length="130" mass="14711">MYLPALTAALIITHPTAIFKLHHNNNKNNNYNIHNNNINNTNRSSNKTLEFNQVSNTIINHQPLHRPCILFPMISAYPSGGLGPLSCSSPFIRSNGHLFSYPFVLWRLSAPRASLVWFCQIARSSYVLFS</sequence>
<evidence type="ECO:0000313" key="2">
    <source>
        <dbReference type="Proteomes" id="UP000735302"/>
    </source>
</evidence>
<evidence type="ECO:0000313" key="1">
    <source>
        <dbReference type="EMBL" id="GFO09303.1"/>
    </source>
</evidence>
<dbReference type="EMBL" id="BLXT01004061">
    <property type="protein sequence ID" value="GFO09303.1"/>
    <property type="molecule type" value="Genomic_DNA"/>
</dbReference>
<organism evidence="1 2">
    <name type="scientific">Plakobranchus ocellatus</name>
    <dbReference type="NCBI Taxonomy" id="259542"/>
    <lineage>
        <taxon>Eukaryota</taxon>
        <taxon>Metazoa</taxon>
        <taxon>Spiralia</taxon>
        <taxon>Lophotrochozoa</taxon>
        <taxon>Mollusca</taxon>
        <taxon>Gastropoda</taxon>
        <taxon>Heterobranchia</taxon>
        <taxon>Euthyneura</taxon>
        <taxon>Panpulmonata</taxon>
        <taxon>Sacoglossa</taxon>
        <taxon>Placobranchoidea</taxon>
        <taxon>Plakobranchidae</taxon>
        <taxon>Plakobranchus</taxon>
    </lineage>
</organism>
<gene>
    <name evidence="1" type="ORF">PoB_003580800</name>
</gene>
<proteinExistence type="predicted"/>
<name>A0AAV4AR56_9GAST</name>
<protein>
    <submittedName>
        <fullName evidence="1">Uncharacterized protein</fullName>
    </submittedName>
</protein>
<accession>A0AAV4AR56</accession>
<dbReference type="Proteomes" id="UP000735302">
    <property type="component" value="Unassembled WGS sequence"/>
</dbReference>
<dbReference type="AlphaFoldDB" id="A0AAV4AR56"/>
<keyword evidence="2" id="KW-1185">Reference proteome</keyword>
<reference evidence="1 2" key="1">
    <citation type="journal article" date="2021" name="Elife">
        <title>Chloroplast acquisition without the gene transfer in kleptoplastic sea slugs, Plakobranchus ocellatus.</title>
        <authorList>
            <person name="Maeda T."/>
            <person name="Takahashi S."/>
            <person name="Yoshida T."/>
            <person name="Shimamura S."/>
            <person name="Takaki Y."/>
            <person name="Nagai Y."/>
            <person name="Toyoda A."/>
            <person name="Suzuki Y."/>
            <person name="Arimoto A."/>
            <person name="Ishii H."/>
            <person name="Satoh N."/>
            <person name="Nishiyama T."/>
            <person name="Hasebe M."/>
            <person name="Maruyama T."/>
            <person name="Minagawa J."/>
            <person name="Obokata J."/>
            <person name="Shigenobu S."/>
        </authorList>
    </citation>
    <scope>NUCLEOTIDE SEQUENCE [LARGE SCALE GENOMIC DNA]</scope>
</reference>
<comment type="caution">
    <text evidence="1">The sequence shown here is derived from an EMBL/GenBank/DDBJ whole genome shotgun (WGS) entry which is preliminary data.</text>
</comment>